<name>A0ABV9LCE4_9FLAO</name>
<dbReference type="InterPro" id="IPR000683">
    <property type="entry name" value="Gfo/Idh/MocA-like_OxRdtase_N"/>
</dbReference>
<dbReference type="InterPro" id="IPR036291">
    <property type="entry name" value="NAD(P)-bd_dom_sf"/>
</dbReference>
<evidence type="ECO:0000313" key="6">
    <source>
        <dbReference type="Proteomes" id="UP001595878"/>
    </source>
</evidence>
<dbReference type="Proteomes" id="UP001595878">
    <property type="component" value="Unassembled WGS sequence"/>
</dbReference>
<dbReference type="Gene3D" id="3.30.360.10">
    <property type="entry name" value="Dihydrodipicolinate Reductase, domain 2"/>
    <property type="match status" value="1"/>
</dbReference>
<evidence type="ECO:0000256" key="1">
    <source>
        <dbReference type="ARBA" id="ARBA00010928"/>
    </source>
</evidence>
<dbReference type="InterPro" id="IPR050984">
    <property type="entry name" value="Gfo/Idh/MocA_domain"/>
</dbReference>
<dbReference type="SUPFAM" id="SSF55347">
    <property type="entry name" value="Glyceraldehyde-3-phosphate dehydrogenase-like, C-terminal domain"/>
    <property type="match status" value="1"/>
</dbReference>
<dbReference type="Pfam" id="PF01408">
    <property type="entry name" value="GFO_IDH_MocA"/>
    <property type="match status" value="1"/>
</dbReference>
<dbReference type="PANTHER" id="PTHR22604:SF105">
    <property type="entry name" value="TRANS-1,2-DIHYDROBENZENE-1,2-DIOL DEHYDROGENASE"/>
    <property type="match status" value="1"/>
</dbReference>
<protein>
    <submittedName>
        <fullName evidence="5">Gfo/Idh/MocA family protein</fullName>
    </submittedName>
</protein>
<dbReference type="Pfam" id="PF22725">
    <property type="entry name" value="GFO_IDH_MocA_C3"/>
    <property type="match status" value="1"/>
</dbReference>
<gene>
    <name evidence="5" type="ORF">ACFO5T_12415</name>
</gene>
<feature type="domain" description="Gfo/Idh/MocA-like oxidoreductase N-terminal" evidence="3">
    <location>
        <begin position="3"/>
        <end position="115"/>
    </location>
</feature>
<evidence type="ECO:0000256" key="2">
    <source>
        <dbReference type="ARBA" id="ARBA00023002"/>
    </source>
</evidence>
<dbReference type="Gene3D" id="3.40.50.720">
    <property type="entry name" value="NAD(P)-binding Rossmann-like Domain"/>
    <property type="match status" value="1"/>
</dbReference>
<dbReference type="EMBL" id="JBHSHB010000024">
    <property type="protein sequence ID" value="MFC4691235.1"/>
    <property type="molecule type" value="Genomic_DNA"/>
</dbReference>
<dbReference type="RefSeq" id="WP_380034846.1">
    <property type="nucleotide sequence ID" value="NZ_JBHSHB010000024.1"/>
</dbReference>
<organism evidence="5 6">
    <name type="scientific">Dokdonia genika</name>
    <dbReference type="NCBI Taxonomy" id="308113"/>
    <lineage>
        <taxon>Bacteria</taxon>
        <taxon>Pseudomonadati</taxon>
        <taxon>Bacteroidota</taxon>
        <taxon>Flavobacteriia</taxon>
        <taxon>Flavobacteriales</taxon>
        <taxon>Flavobacteriaceae</taxon>
        <taxon>Dokdonia</taxon>
    </lineage>
</organism>
<evidence type="ECO:0000259" key="4">
    <source>
        <dbReference type="Pfam" id="PF22725"/>
    </source>
</evidence>
<comment type="similarity">
    <text evidence="1">Belongs to the Gfo/Idh/MocA family.</text>
</comment>
<reference evidence="6" key="1">
    <citation type="journal article" date="2019" name="Int. J. Syst. Evol. Microbiol.">
        <title>The Global Catalogue of Microorganisms (GCM) 10K type strain sequencing project: providing services to taxonomists for standard genome sequencing and annotation.</title>
        <authorList>
            <consortium name="The Broad Institute Genomics Platform"/>
            <consortium name="The Broad Institute Genome Sequencing Center for Infectious Disease"/>
            <person name="Wu L."/>
            <person name="Ma J."/>
        </authorList>
    </citation>
    <scope>NUCLEOTIDE SEQUENCE [LARGE SCALE GENOMIC DNA]</scope>
    <source>
        <strain evidence="6">CGMCC 4.7427</strain>
    </source>
</reference>
<keyword evidence="6" id="KW-1185">Reference proteome</keyword>
<evidence type="ECO:0000313" key="5">
    <source>
        <dbReference type="EMBL" id="MFC4691235.1"/>
    </source>
</evidence>
<keyword evidence="2" id="KW-0560">Oxidoreductase</keyword>
<proteinExistence type="inferred from homology"/>
<comment type="caution">
    <text evidence="5">The sequence shown here is derived from an EMBL/GenBank/DDBJ whole genome shotgun (WGS) entry which is preliminary data.</text>
</comment>
<dbReference type="InterPro" id="IPR055170">
    <property type="entry name" value="GFO_IDH_MocA-like_dom"/>
</dbReference>
<dbReference type="PANTHER" id="PTHR22604">
    <property type="entry name" value="OXIDOREDUCTASES"/>
    <property type="match status" value="1"/>
</dbReference>
<sequence>MTNWGILGCGKIAGKFANDLLLTEGVNLYAVASRDKEKAANFGNTYKAIKSYGSYEEMAQDPDIDIVYIATPHMFHKENTLLCLSNNKAVLCEKAFAMNLEEVEEMIAFAKAKTIFLMEALWTHFLPHYKFVLDKVASGTLGEIQSLKADFGFNSPFDTTSRLYNKSLGGGSLLDVGIYPVFAALSLLGYTEDIEAKATLGPTGVDHNCSMHLRYAQNVEVQLFSAIDEETPTRCHIVLEKGEIIINSRFHEPSSVTLTENCVTETLEFSTPKDVNGYHYEILHCQEMLALRKTESDVMTFSKSKELIMMLDKIRAQIGLSY</sequence>
<feature type="domain" description="GFO/IDH/MocA-like oxidoreductase" evidence="4">
    <location>
        <begin position="134"/>
        <end position="244"/>
    </location>
</feature>
<accession>A0ABV9LCE4</accession>
<dbReference type="SUPFAM" id="SSF51735">
    <property type="entry name" value="NAD(P)-binding Rossmann-fold domains"/>
    <property type="match status" value="1"/>
</dbReference>
<evidence type="ECO:0000259" key="3">
    <source>
        <dbReference type="Pfam" id="PF01408"/>
    </source>
</evidence>